<evidence type="ECO:0000313" key="1">
    <source>
        <dbReference type="EMBL" id="QQC92112.1"/>
    </source>
</evidence>
<evidence type="ECO:0000313" key="2">
    <source>
        <dbReference type="Proteomes" id="UP000596130"/>
    </source>
</evidence>
<name>A0A7T4PKZ4_9ACTN</name>
<dbReference type="RefSeq" id="WP_198503984.1">
    <property type="nucleotide sequence ID" value="NZ_CP065959.1"/>
</dbReference>
<reference evidence="1 2" key="1">
    <citation type="submission" date="2020-12" db="EMBL/GenBank/DDBJ databases">
        <title>Identification and biosynthesis of polyene macrolides produced by Streptomyces alfalfae Men-myco-93-63.</title>
        <authorList>
            <person name="Liu D."/>
            <person name="Li Y."/>
            <person name="Liu L."/>
            <person name="Han X."/>
            <person name="Shen F."/>
        </authorList>
    </citation>
    <scope>NUCLEOTIDE SEQUENCE [LARGE SCALE GENOMIC DNA]</scope>
    <source>
        <strain evidence="1 2">Men-myco-93-63</strain>
    </source>
</reference>
<dbReference type="EMBL" id="CP065959">
    <property type="protein sequence ID" value="QQC92112.1"/>
    <property type="molecule type" value="Genomic_DNA"/>
</dbReference>
<accession>A0A7T4PKZ4</accession>
<organism evidence="1 2">
    <name type="scientific">Streptomyces alfalfae</name>
    <dbReference type="NCBI Taxonomy" id="1642299"/>
    <lineage>
        <taxon>Bacteria</taxon>
        <taxon>Bacillati</taxon>
        <taxon>Actinomycetota</taxon>
        <taxon>Actinomycetes</taxon>
        <taxon>Kitasatosporales</taxon>
        <taxon>Streptomycetaceae</taxon>
        <taxon>Streptomyces</taxon>
    </lineage>
</organism>
<dbReference type="Proteomes" id="UP000596130">
    <property type="component" value="Chromosome"/>
</dbReference>
<dbReference type="AlphaFoldDB" id="A0A7T4PKZ4"/>
<proteinExistence type="predicted"/>
<sequence>MPIRDARDAVAVTALYLRWLGYLDTRSAPRALPSAVRITARGMLAQVDPALRHTTPRDIECLWLTAMTGAGDTPPACAFFSLAGYTAPARALADTLAVPLFTLDLTGTPQPVNSAADELVATGA</sequence>
<protein>
    <submittedName>
        <fullName evidence="1">Uncharacterized protein</fullName>
    </submittedName>
</protein>
<gene>
    <name evidence="1" type="ORF">I8755_29725</name>
</gene>